<dbReference type="STRING" id="504805.SAMN05421505_104233"/>
<evidence type="ECO:0000256" key="5">
    <source>
        <dbReference type="ARBA" id="ARBA00023004"/>
    </source>
</evidence>
<keyword evidence="3" id="KW-0479">Metal-binding</keyword>
<protein>
    <submittedName>
        <fullName evidence="7">Cytochrome P450</fullName>
    </submittedName>
</protein>
<organism evidence="7 8">
    <name type="scientific">Sinosporangium album</name>
    <dbReference type="NCBI Taxonomy" id="504805"/>
    <lineage>
        <taxon>Bacteria</taxon>
        <taxon>Bacillati</taxon>
        <taxon>Actinomycetota</taxon>
        <taxon>Actinomycetes</taxon>
        <taxon>Streptosporangiales</taxon>
        <taxon>Streptosporangiaceae</taxon>
        <taxon>Sinosporangium</taxon>
    </lineage>
</organism>
<dbReference type="InterPro" id="IPR002397">
    <property type="entry name" value="Cyt_P450_B"/>
</dbReference>
<dbReference type="GO" id="GO:0004497">
    <property type="term" value="F:monooxygenase activity"/>
    <property type="evidence" value="ECO:0007669"/>
    <property type="project" value="UniProtKB-KW"/>
</dbReference>
<evidence type="ECO:0000256" key="6">
    <source>
        <dbReference type="ARBA" id="ARBA00023033"/>
    </source>
</evidence>
<accession>A0A1G7UFW1</accession>
<keyword evidence="2" id="KW-0349">Heme</keyword>
<dbReference type="GO" id="GO:0020037">
    <property type="term" value="F:heme binding"/>
    <property type="evidence" value="ECO:0007669"/>
    <property type="project" value="InterPro"/>
</dbReference>
<dbReference type="PANTHER" id="PTHR46696">
    <property type="entry name" value="P450, PUTATIVE (EUROFUNG)-RELATED"/>
    <property type="match status" value="1"/>
</dbReference>
<evidence type="ECO:0000313" key="7">
    <source>
        <dbReference type="EMBL" id="SDG46161.1"/>
    </source>
</evidence>
<evidence type="ECO:0000313" key="8">
    <source>
        <dbReference type="Proteomes" id="UP000198923"/>
    </source>
</evidence>
<dbReference type="RefSeq" id="WP_093169123.1">
    <property type="nucleotide sequence ID" value="NZ_FNCN01000004.1"/>
</dbReference>
<dbReference type="FunFam" id="1.10.630.10:FF:000018">
    <property type="entry name" value="Cytochrome P450 monooxygenase"/>
    <property type="match status" value="1"/>
</dbReference>
<dbReference type="AlphaFoldDB" id="A0A1G7UFW1"/>
<dbReference type="InterPro" id="IPR001128">
    <property type="entry name" value="Cyt_P450"/>
</dbReference>
<proteinExistence type="inferred from homology"/>
<gene>
    <name evidence="7" type="ORF">SAMN05421505_104233</name>
</gene>
<evidence type="ECO:0000256" key="1">
    <source>
        <dbReference type="ARBA" id="ARBA00010617"/>
    </source>
</evidence>
<dbReference type="InterPro" id="IPR036396">
    <property type="entry name" value="Cyt_P450_sf"/>
</dbReference>
<comment type="similarity">
    <text evidence="1">Belongs to the cytochrome P450 family.</text>
</comment>
<dbReference type="Pfam" id="PF00067">
    <property type="entry name" value="p450"/>
    <property type="match status" value="1"/>
</dbReference>
<keyword evidence="5" id="KW-0408">Iron</keyword>
<dbReference type="PRINTS" id="PR00385">
    <property type="entry name" value="P450"/>
</dbReference>
<dbReference type="Gene3D" id="1.10.630.10">
    <property type="entry name" value="Cytochrome P450"/>
    <property type="match status" value="1"/>
</dbReference>
<keyword evidence="4" id="KW-0560">Oxidoreductase</keyword>
<dbReference type="PANTHER" id="PTHR46696:SF1">
    <property type="entry name" value="CYTOCHROME P450 YJIB-RELATED"/>
    <property type="match status" value="1"/>
</dbReference>
<dbReference type="GO" id="GO:0005506">
    <property type="term" value="F:iron ion binding"/>
    <property type="evidence" value="ECO:0007669"/>
    <property type="project" value="InterPro"/>
</dbReference>
<dbReference type="GO" id="GO:0016705">
    <property type="term" value="F:oxidoreductase activity, acting on paired donors, with incorporation or reduction of molecular oxygen"/>
    <property type="evidence" value="ECO:0007669"/>
    <property type="project" value="InterPro"/>
</dbReference>
<evidence type="ECO:0000256" key="3">
    <source>
        <dbReference type="ARBA" id="ARBA00022723"/>
    </source>
</evidence>
<dbReference type="OrthoDB" id="4133219at2"/>
<name>A0A1G7UFW1_9ACTN</name>
<dbReference type="Proteomes" id="UP000198923">
    <property type="component" value="Unassembled WGS sequence"/>
</dbReference>
<dbReference type="SUPFAM" id="SSF48264">
    <property type="entry name" value="Cytochrome P450"/>
    <property type="match status" value="1"/>
</dbReference>
<evidence type="ECO:0000256" key="4">
    <source>
        <dbReference type="ARBA" id="ARBA00023002"/>
    </source>
</evidence>
<reference evidence="7 8" key="1">
    <citation type="submission" date="2016-10" db="EMBL/GenBank/DDBJ databases">
        <authorList>
            <person name="de Groot N.N."/>
        </authorList>
    </citation>
    <scope>NUCLEOTIDE SEQUENCE [LARGE SCALE GENOMIC DNA]</scope>
    <source>
        <strain evidence="7 8">CPCC 201354</strain>
    </source>
</reference>
<dbReference type="CDD" id="cd20625">
    <property type="entry name" value="CYP164-like"/>
    <property type="match status" value="1"/>
</dbReference>
<dbReference type="PRINTS" id="PR00359">
    <property type="entry name" value="BP450"/>
</dbReference>
<evidence type="ECO:0000256" key="2">
    <source>
        <dbReference type="ARBA" id="ARBA00022617"/>
    </source>
</evidence>
<sequence>MAQASLFQQILDPTNRANPYPLYAELRKTPVTREADGTYVVSTYDEIVALLHDPRVSSDPRKHPRLTGEDESSALLLPFIGLDPPDHDRLRELAMRPFGPPHTPARIEALRPWLTKVTNDLIDGFAGKNRIDAVEEFTYPLPVTAICHLLGVPREDEPRFHLWADATVETIDPTTGTFEERQRRRTQLRRELGEYFNTLADARALHPGDDLISGMLTDAGPHGPMSRADVLNTASLLLIAGHETTVNLVANGILTLLRHPDTLERLRREPHLVTPLVEELLRYEPPVHMLTSRSTLADIDLAGTTIPQGSPLTLVLAAGSRDPNRFTNPDRFDPDRTDNAHLGFGSGIHYCYGAPLARVETQVALSALAHRLVNPRLVAEPPPYRPNPALRGPRHLPIEFDAIAPTR</sequence>
<keyword evidence="6" id="KW-0503">Monooxygenase</keyword>
<dbReference type="EMBL" id="FNCN01000004">
    <property type="protein sequence ID" value="SDG46161.1"/>
    <property type="molecule type" value="Genomic_DNA"/>
</dbReference>
<keyword evidence="8" id="KW-1185">Reference proteome</keyword>